<dbReference type="InterPro" id="IPR052529">
    <property type="entry name" value="Bact_Transport_Assoc"/>
</dbReference>
<dbReference type="EMBL" id="JBHSQS010000006">
    <property type="protein sequence ID" value="MFC5924160.1"/>
    <property type="molecule type" value="Genomic_DNA"/>
</dbReference>
<proteinExistence type="predicted"/>
<dbReference type="Proteomes" id="UP001596226">
    <property type="component" value="Unassembled WGS sequence"/>
</dbReference>
<dbReference type="PANTHER" id="PTHR30590:SF2">
    <property type="entry name" value="INNER MEMBRANE PROTEIN"/>
    <property type="match status" value="1"/>
</dbReference>
<feature type="transmembrane region" description="Helical" evidence="1">
    <location>
        <begin position="43"/>
        <end position="63"/>
    </location>
</feature>
<accession>A0ABW1H4F9</accession>
<sequence>MPLSLSALGQRSLSGYLFQSVAWLVLLAPFTLALGTRFGDPTVTGLLIAVTVWLATVLLARLLDKRQQAGPAEILLRRLTYGPRA</sequence>
<evidence type="ECO:0000256" key="1">
    <source>
        <dbReference type="SAM" id="Phobius"/>
    </source>
</evidence>
<dbReference type="PANTHER" id="PTHR30590">
    <property type="entry name" value="INNER MEMBRANE PROTEIN"/>
    <property type="match status" value="1"/>
</dbReference>
<gene>
    <name evidence="3" type="ORF">ACFQGL_12480</name>
</gene>
<name>A0ABW1H4F9_9ACTN</name>
<comment type="caution">
    <text evidence="3">The sequence shown here is derived from an EMBL/GenBank/DDBJ whole genome shotgun (WGS) entry which is preliminary data.</text>
</comment>
<evidence type="ECO:0000313" key="4">
    <source>
        <dbReference type="Proteomes" id="UP001596226"/>
    </source>
</evidence>
<dbReference type="RefSeq" id="WP_377510284.1">
    <property type="nucleotide sequence ID" value="NZ_JBHSQS010000006.1"/>
</dbReference>
<keyword evidence="4" id="KW-1185">Reference proteome</keyword>
<dbReference type="Pfam" id="PF04235">
    <property type="entry name" value="DUF418"/>
    <property type="match status" value="1"/>
</dbReference>
<keyword evidence="1" id="KW-0472">Membrane</keyword>
<organism evidence="3 4">
    <name type="scientific">Micromonospora vulcania</name>
    <dbReference type="NCBI Taxonomy" id="1441873"/>
    <lineage>
        <taxon>Bacteria</taxon>
        <taxon>Bacillati</taxon>
        <taxon>Actinomycetota</taxon>
        <taxon>Actinomycetes</taxon>
        <taxon>Micromonosporales</taxon>
        <taxon>Micromonosporaceae</taxon>
        <taxon>Micromonospora</taxon>
    </lineage>
</organism>
<keyword evidence="1" id="KW-1133">Transmembrane helix</keyword>
<evidence type="ECO:0000259" key="2">
    <source>
        <dbReference type="Pfam" id="PF04235"/>
    </source>
</evidence>
<reference evidence="4" key="1">
    <citation type="journal article" date="2019" name="Int. J. Syst. Evol. Microbiol.">
        <title>The Global Catalogue of Microorganisms (GCM) 10K type strain sequencing project: providing services to taxonomists for standard genome sequencing and annotation.</title>
        <authorList>
            <consortium name="The Broad Institute Genomics Platform"/>
            <consortium name="The Broad Institute Genome Sequencing Center for Infectious Disease"/>
            <person name="Wu L."/>
            <person name="Ma J."/>
        </authorList>
    </citation>
    <scope>NUCLEOTIDE SEQUENCE [LARGE SCALE GENOMIC DNA]</scope>
    <source>
        <strain evidence="4">CGMCC 4.7144</strain>
    </source>
</reference>
<feature type="domain" description="DUF418" evidence="2">
    <location>
        <begin position="5"/>
        <end position="82"/>
    </location>
</feature>
<keyword evidence="1" id="KW-0812">Transmembrane</keyword>
<protein>
    <submittedName>
        <fullName evidence="3">DUF418 domain-containing protein</fullName>
    </submittedName>
</protein>
<dbReference type="InterPro" id="IPR007349">
    <property type="entry name" value="DUF418"/>
</dbReference>
<evidence type="ECO:0000313" key="3">
    <source>
        <dbReference type="EMBL" id="MFC5924160.1"/>
    </source>
</evidence>